<reference evidence="10" key="3">
    <citation type="submission" date="2025-08" db="UniProtKB">
        <authorList>
            <consortium name="RefSeq"/>
        </authorList>
    </citation>
    <scope>IDENTIFICATION</scope>
    <source>
        <tissue evidence="10">Whole organism</tissue>
    </source>
</reference>
<feature type="transmembrane region" description="Helical" evidence="8">
    <location>
        <begin position="318"/>
        <end position="337"/>
    </location>
</feature>
<evidence type="ECO:0000256" key="8">
    <source>
        <dbReference type="RuleBase" id="RU363108"/>
    </source>
</evidence>
<evidence type="ECO:0000313" key="10">
    <source>
        <dbReference type="RefSeq" id="XP_017869887.1"/>
    </source>
</evidence>
<keyword evidence="4 8" id="KW-1133">Transmembrane helix</keyword>
<feature type="transmembrane region" description="Helical" evidence="8">
    <location>
        <begin position="104"/>
        <end position="126"/>
    </location>
</feature>
<protein>
    <recommendedName>
        <fullName evidence="8">Gustatory receptor</fullName>
    </recommendedName>
</protein>
<dbReference type="Pfam" id="PF08395">
    <property type="entry name" value="7tm_7"/>
    <property type="match status" value="1"/>
</dbReference>
<accession>A0ABM1PRQ1</accession>
<evidence type="ECO:0000256" key="7">
    <source>
        <dbReference type="ARBA" id="ARBA00023224"/>
    </source>
</evidence>
<dbReference type="PANTHER" id="PTHR21143">
    <property type="entry name" value="INVERTEBRATE GUSTATORY RECEPTOR"/>
    <property type="match status" value="1"/>
</dbReference>
<evidence type="ECO:0000313" key="9">
    <source>
        <dbReference type="Proteomes" id="UP000694904"/>
    </source>
</evidence>
<comment type="similarity">
    <text evidence="8">Belongs to the insect chemoreceptor superfamily. Gustatory receptor (GR) family.</text>
</comment>
<dbReference type="GeneID" id="108618373"/>
<evidence type="ECO:0000256" key="6">
    <source>
        <dbReference type="ARBA" id="ARBA00023170"/>
    </source>
</evidence>
<keyword evidence="3 8" id="KW-0812">Transmembrane</keyword>
<evidence type="ECO:0000256" key="3">
    <source>
        <dbReference type="ARBA" id="ARBA00022692"/>
    </source>
</evidence>
<keyword evidence="2 8" id="KW-1003">Cell membrane</keyword>
<comment type="subcellular location">
    <subcellularLocation>
        <location evidence="1 8">Cell membrane</location>
        <topology evidence="1 8">Multi-pass membrane protein</topology>
    </subcellularLocation>
</comment>
<reference evidence="9" key="1">
    <citation type="journal article" date="1997" name="Nucleic Acids Res.">
        <title>tRNAscan-SE: a program for improved detection of transfer RNA genes in genomic sequence.</title>
        <authorList>
            <person name="Lowe T.M."/>
            <person name="Eddy S.R."/>
        </authorList>
    </citation>
    <scope>NUCLEOTIDE SEQUENCE [LARGE SCALE GENOMIC DNA]</scope>
</reference>
<feature type="transmembrane region" description="Helical" evidence="8">
    <location>
        <begin position="424"/>
        <end position="444"/>
    </location>
</feature>
<sequence>MRPTYRASISIFCSASQRLAMHQYKPAIDGVELWSRRVLLALYQAARGLSLLSSSLGVEREQLQLRPPRQQCNRLLIILWRAILVSIYWNMIPEIFNTVKSTQTYAALIVLLQSSSVSLFAVGSFIMQVRAESRFTAVLNHYISLYGRIRVLTGAEHLFTLKFPILYALKLILTLCGFLYELPQLLPLRYILHMDVGHVIGGLIAIYLWLGTIFLLDACFLGFFVSGVLYEHMGSHIAIMLQQMRSVDMDGQEQSSDDESEPYLNSYENISSVPSRLSHYRRMCLLCDRADELDACGVIYSELYRVTLSFRDIFQWQILFYIYYNLIVLLIMLYEYIVNYLEGTQGEMVPVVMTCIKMANIVLLIMCADYMIKKSEMPQLLPLDIVCTDIDQRWDKSVESFLNQLRAQQLEVKVVGILQLDNRFIPTILSAIVTYLFILIQFAFTGGFEVAEEIARLNITS</sequence>
<proteinExistence type="inferred from homology"/>
<reference evidence="9" key="2">
    <citation type="journal article" date="2016" name="G3 (Bethesda)">
        <title>Genome Evolution in Three Species of Cactophilic Drosophila.</title>
        <authorList>
            <person name="Sanchez-Flores A."/>
            <person name="Penazola F."/>
            <person name="Carpinteyro-Ponce J."/>
            <person name="Nazario-Yepiz N."/>
            <person name="Abreu-Goodger C."/>
            <person name="Machado C.A."/>
            <person name="Markow T.A."/>
        </authorList>
    </citation>
    <scope>NUCLEOTIDE SEQUENCE [LARGE SCALE GENOMIC DNA]</scope>
</reference>
<dbReference type="Proteomes" id="UP000694904">
    <property type="component" value="Chromosome 2"/>
</dbReference>
<evidence type="ECO:0000256" key="5">
    <source>
        <dbReference type="ARBA" id="ARBA00023136"/>
    </source>
</evidence>
<dbReference type="InterPro" id="IPR013604">
    <property type="entry name" value="7TM_chemorcpt"/>
</dbReference>
<evidence type="ECO:0000256" key="2">
    <source>
        <dbReference type="ARBA" id="ARBA00022475"/>
    </source>
</evidence>
<feature type="transmembrane region" description="Helical" evidence="8">
    <location>
        <begin position="75"/>
        <end position="92"/>
    </location>
</feature>
<dbReference type="RefSeq" id="XP_017869887.1">
    <property type="nucleotide sequence ID" value="XM_018014398.1"/>
</dbReference>
<name>A0ABM1PRQ1_DROAR</name>
<organism evidence="9 10">
    <name type="scientific">Drosophila arizonae</name>
    <name type="common">Fruit fly</name>
    <dbReference type="NCBI Taxonomy" id="7263"/>
    <lineage>
        <taxon>Eukaryota</taxon>
        <taxon>Metazoa</taxon>
        <taxon>Ecdysozoa</taxon>
        <taxon>Arthropoda</taxon>
        <taxon>Hexapoda</taxon>
        <taxon>Insecta</taxon>
        <taxon>Pterygota</taxon>
        <taxon>Neoptera</taxon>
        <taxon>Endopterygota</taxon>
        <taxon>Diptera</taxon>
        <taxon>Brachycera</taxon>
        <taxon>Muscomorpha</taxon>
        <taxon>Ephydroidea</taxon>
        <taxon>Drosophilidae</taxon>
        <taxon>Drosophila</taxon>
    </lineage>
</organism>
<keyword evidence="5 8" id="KW-0472">Membrane</keyword>
<feature type="transmembrane region" description="Helical" evidence="8">
    <location>
        <begin position="200"/>
        <end position="230"/>
    </location>
</feature>
<keyword evidence="7 8" id="KW-0807">Transducer</keyword>
<feature type="transmembrane region" description="Helical" evidence="8">
    <location>
        <begin position="349"/>
        <end position="372"/>
    </location>
</feature>
<gene>
    <name evidence="10" type="primary">LOC108618373</name>
</gene>
<evidence type="ECO:0000256" key="4">
    <source>
        <dbReference type="ARBA" id="ARBA00022989"/>
    </source>
</evidence>
<keyword evidence="6 8" id="KW-0675">Receptor</keyword>
<feature type="transmembrane region" description="Helical" evidence="8">
    <location>
        <begin position="158"/>
        <end position="180"/>
    </location>
</feature>
<keyword evidence="9" id="KW-1185">Reference proteome</keyword>
<comment type="function">
    <text evidence="8">Gustatory receptor which mediates acceptance or avoidance behavior, depending on its substrates.</text>
</comment>
<evidence type="ECO:0000256" key="1">
    <source>
        <dbReference type="ARBA" id="ARBA00004651"/>
    </source>
</evidence>
<dbReference type="PANTHER" id="PTHR21143:SF133">
    <property type="entry name" value="GUSTATORY AND PHEROMONE RECEPTOR 32A-RELATED"/>
    <property type="match status" value="1"/>
</dbReference>